<dbReference type="AlphaFoldDB" id="D0MG48"/>
<dbReference type="RefSeq" id="WP_012843216.1">
    <property type="nucleotide sequence ID" value="NC_013501.1"/>
</dbReference>
<keyword evidence="6" id="KW-1185">Reference proteome</keyword>
<dbReference type="InterPro" id="IPR017871">
    <property type="entry name" value="ABC_transporter-like_CS"/>
</dbReference>
<evidence type="ECO:0000313" key="5">
    <source>
        <dbReference type="EMBL" id="ACY47604.1"/>
    </source>
</evidence>
<dbReference type="OrthoDB" id="1115710at2"/>
<dbReference type="Gene3D" id="3.40.50.300">
    <property type="entry name" value="P-loop containing nucleotide triphosphate hydrolases"/>
    <property type="match status" value="1"/>
</dbReference>
<keyword evidence="3" id="KW-0067">ATP-binding</keyword>
<proteinExistence type="predicted"/>
<dbReference type="eggNOG" id="COG1127">
    <property type="taxonomic scope" value="Bacteria"/>
</dbReference>
<dbReference type="PROSITE" id="PS00211">
    <property type="entry name" value="ABC_TRANSPORTER_1"/>
    <property type="match status" value="1"/>
</dbReference>
<accession>D0MG48</accession>
<dbReference type="STRING" id="518766.Rmar_0706"/>
<dbReference type="GO" id="GO:0005524">
    <property type="term" value="F:ATP binding"/>
    <property type="evidence" value="ECO:0007669"/>
    <property type="project" value="UniProtKB-KW"/>
</dbReference>
<dbReference type="SMART" id="SM00382">
    <property type="entry name" value="AAA"/>
    <property type="match status" value="1"/>
</dbReference>
<keyword evidence="1" id="KW-0813">Transport</keyword>
<evidence type="ECO:0000256" key="2">
    <source>
        <dbReference type="ARBA" id="ARBA00022741"/>
    </source>
</evidence>
<feature type="domain" description="ABC transporter" evidence="4">
    <location>
        <begin position="21"/>
        <end position="257"/>
    </location>
</feature>
<gene>
    <name evidence="5" type="ordered locus">Rmar_0706</name>
</gene>
<dbReference type="KEGG" id="rmr:Rmar_0706"/>
<evidence type="ECO:0000313" key="6">
    <source>
        <dbReference type="Proteomes" id="UP000002221"/>
    </source>
</evidence>
<organism evidence="5 6">
    <name type="scientific">Rhodothermus marinus (strain ATCC 43812 / DSM 4252 / R-10)</name>
    <name type="common">Rhodothermus obamensis</name>
    <dbReference type="NCBI Taxonomy" id="518766"/>
    <lineage>
        <taxon>Bacteria</taxon>
        <taxon>Pseudomonadati</taxon>
        <taxon>Rhodothermota</taxon>
        <taxon>Rhodothermia</taxon>
        <taxon>Rhodothermales</taxon>
        <taxon>Rhodothermaceae</taxon>
        <taxon>Rhodothermus</taxon>
    </lineage>
</organism>
<reference evidence="5 6" key="1">
    <citation type="journal article" date="2009" name="Stand. Genomic Sci.">
        <title>Complete genome sequence of Rhodothermus marinus type strain (R-10).</title>
        <authorList>
            <person name="Nolan M."/>
            <person name="Tindall B.J."/>
            <person name="Pomrenke H."/>
            <person name="Lapidus A."/>
            <person name="Copeland A."/>
            <person name="Glavina Del Rio T."/>
            <person name="Lucas S."/>
            <person name="Chen F."/>
            <person name="Tice H."/>
            <person name="Cheng J.F."/>
            <person name="Saunders E."/>
            <person name="Han C."/>
            <person name="Bruce D."/>
            <person name="Goodwin L."/>
            <person name="Chain P."/>
            <person name="Pitluck S."/>
            <person name="Ovchinikova G."/>
            <person name="Pati A."/>
            <person name="Ivanova N."/>
            <person name="Mavromatis K."/>
            <person name="Chen A."/>
            <person name="Palaniappan K."/>
            <person name="Land M."/>
            <person name="Hauser L."/>
            <person name="Chang Y.J."/>
            <person name="Jeffries C.D."/>
            <person name="Brettin T."/>
            <person name="Goker M."/>
            <person name="Bristow J."/>
            <person name="Eisen J.A."/>
            <person name="Markowitz V."/>
            <person name="Hugenholtz P."/>
            <person name="Kyrpides N.C."/>
            <person name="Klenk H.P."/>
            <person name="Detter J.C."/>
        </authorList>
    </citation>
    <scope>NUCLEOTIDE SEQUENCE [LARGE SCALE GENOMIC DNA]</scope>
    <source>
        <strain evidence="6">ATCC 43812 / DSM 4252 / R-10</strain>
    </source>
</reference>
<dbReference type="GO" id="GO:0016887">
    <property type="term" value="F:ATP hydrolysis activity"/>
    <property type="evidence" value="ECO:0007669"/>
    <property type="project" value="InterPro"/>
</dbReference>
<dbReference type="InterPro" id="IPR003593">
    <property type="entry name" value="AAA+_ATPase"/>
</dbReference>
<dbReference type="EMBL" id="CP001807">
    <property type="protein sequence ID" value="ACY47604.1"/>
    <property type="molecule type" value="Genomic_DNA"/>
</dbReference>
<evidence type="ECO:0000259" key="4">
    <source>
        <dbReference type="PROSITE" id="PS50893"/>
    </source>
</evidence>
<evidence type="ECO:0000256" key="3">
    <source>
        <dbReference type="ARBA" id="ARBA00022840"/>
    </source>
</evidence>
<keyword evidence="2" id="KW-0547">Nucleotide-binding</keyword>
<dbReference type="PANTHER" id="PTHR43023:SF6">
    <property type="entry name" value="INTERMEMBRANE PHOSPHOLIPID TRANSPORT SYSTEM ATP-BINDING PROTEIN MLAF"/>
    <property type="match status" value="1"/>
</dbReference>
<evidence type="ECO:0000256" key="1">
    <source>
        <dbReference type="ARBA" id="ARBA00022448"/>
    </source>
</evidence>
<name>D0MG48_RHOM4</name>
<dbReference type="HOGENOM" id="CLU_000604_1_22_10"/>
<dbReference type="PROSITE" id="PS50893">
    <property type="entry name" value="ABC_TRANSPORTER_2"/>
    <property type="match status" value="1"/>
</dbReference>
<dbReference type="Proteomes" id="UP000002221">
    <property type="component" value="Chromosome"/>
</dbReference>
<dbReference type="Pfam" id="PF00005">
    <property type="entry name" value="ABC_tran"/>
    <property type="match status" value="1"/>
</dbReference>
<dbReference type="SUPFAM" id="SSF52540">
    <property type="entry name" value="P-loop containing nucleoside triphosphate hydrolases"/>
    <property type="match status" value="1"/>
</dbReference>
<sequence length="258" mass="28933">MQEAHATIEGIEAPPPSEIVVALRDVHKRFGEREVLRGVSLDVEEGTSAVVMGGSGTGKSVLLKHIVRLLVPDRGAVWVFGQRVDQLEGETLDRLRLSIGYLFQSGALFDSMTVYENLDFLLERHTRLSKSERRDRILETLDWVGLRHTATQYPAELSGGQRKRIALARAIILQPKLLLYDEPTTGLDPVSVRTVSELIVRLRDERGITSIAITHDLLCAEIIADRAHFLHEGRILMSGTLDELRRSDHPVLRNFFGT</sequence>
<dbReference type="InterPro" id="IPR003439">
    <property type="entry name" value="ABC_transporter-like_ATP-bd"/>
</dbReference>
<dbReference type="PANTHER" id="PTHR43023">
    <property type="entry name" value="PROTEIN TRIGALACTOSYLDIACYLGLYCEROL 3, CHLOROPLASTIC"/>
    <property type="match status" value="1"/>
</dbReference>
<dbReference type="InterPro" id="IPR027417">
    <property type="entry name" value="P-loop_NTPase"/>
</dbReference>
<protein>
    <submittedName>
        <fullName evidence="5">ABC transporter related protein</fullName>
    </submittedName>
</protein>